<dbReference type="InterPro" id="IPR013783">
    <property type="entry name" value="Ig-like_fold"/>
</dbReference>
<evidence type="ECO:0000256" key="2">
    <source>
        <dbReference type="ARBA" id="ARBA00022692"/>
    </source>
</evidence>
<evidence type="ECO:0000313" key="12">
    <source>
        <dbReference type="RefSeq" id="XP_014662367.1"/>
    </source>
</evidence>
<dbReference type="InterPro" id="IPR050122">
    <property type="entry name" value="RTK"/>
</dbReference>
<evidence type="ECO:0000256" key="1">
    <source>
        <dbReference type="ARBA" id="ARBA00004167"/>
    </source>
</evidence>
<evidence type="ECO:0000259" key="9">
    <source>
        <dbReference type="PROSITE" id="PS50011"/>
    </source>
</evidence>
<feature type="transmembrane region" description="Helical" evidence="8">
    <location>
        <begin position="198"/>
        <end position="223"/>
    </location>
</feature>
<dbReference type="Proteomes" id="UP000695022">
    <property type="component" value="Unplaced"/>
</dbReference>
<gene>
    <name evidence="12" type="primary">LOC106805330</name>
</gene>
<keyword evidence="4 8" id="KW-0472">Membrane</keyword>
<dbReference type="Gene3D" id="1.10.510.10">
    <property type="entry name" value="Transferase(Phosphotransferase) domain 1"/>
    <property type="match status" value="2"/>
</dbReference>
<dbReference type="InterPro" id="IPR007110">
    <property type="entry name" value="Ig-like_dom"/>
</dbReference>
<keyword evidence="3 8" id="KW-1133">Transmembrane helix</keyword>
<dbReference type="SUPFAM" id="SSF48726">
    <property type="entry name" value="Immunoglobulin"/>
    <property type="match status" value="1"/>
</dbReference>
<reference evidence="12" key="1">
    <citation type="submission" date="2025-08" db="UniProtKB">
        <authorList>
            <consortium name="RefSeq"/>
        </authorList>
    </citation>
    <scope>IDENTIFICATION</scope>
</reference>
<dbReference type="PANTHER" id="PTHR24416:SF614">
    <property type="entry name" value="PROTEIN KINASE DOMAIN-CONTAINING PROTEIN"/>
    <property type="match status" value="1"/>
</dbReference>
<keyword evidence="6" id="KW-0325">Glycoprotein</keyword>
<dbReference type="PROSITE" id="PS00107">
    <property type="entry name" value="PROTEIN_KINASE_ATP"/>
    <property type="match status" value="1"/>
</dbReference>
<evidence type="ECO:0000256" key="8">
    <source>
        <dbReference type="SAM" id="Phobius"/>
    </source>
</evidence>
<dbReference type="RefSeq" id="XP_014662367.1">
    <property type="nucleotide sequence ID" value="XM_014806881.1"/>
</dbReference>
<name>A0ABM1DQZ6_PRICU</name>
<evidence type="ECO:0000256" key="4">
    <source>
        <dbReference type="ARBA" id="ARBA00023136"/>
    </source>
</evidence>
<feature type="domain" description="Protein kinase" evidence="9">
    <location>
        <begin position="282"/>
        <end position="547"/>
    </location>
</feature>
<dbReference type="Pfam" id="PF07714">
    <property type="entry name" value="PK_Tyr_Ser-Thr"/>
    <property type="match status" value="3"/>
</dbReference>
<dbReference type="PRINTS" id="PR00109">
    <property type="entry name" value="TYRKINASE"/>
</dbReference>
<dbReference type="Gene3D" id="2.60.40.10">
    <property type="entry name" value="Immunoglobulins"/>
    <property type="match status" value="1"/>
</dbReference>
<protein>
    <submittedName>
        <fullName evidence="12">BDNF/NT-3 growth factors receptor-like</fullName>
    </submittedName>
</protein>
<feature type="domain" description="Ig-like" evidence="10">
    <location>
        <begin position="41"/>
        <end position="156"/>
    </location>
</feature>
<keyword evidence="5" id="KW-1015">Disulfide bond</keyword>
<dbReference type="PROSITE" id="PS50835">
    <property type="entry name" value="IG_LIKE"/>
    <property type="match status" value="1"/>
</dbReference>
<dbReference type="Gene3D" id="3.30.200.20">
    <property type="entry name" value="Phosphorylase Kinase, domain 1"/>
    <property type="match status" value="1"/>
</dbReference>
<dbReference type="InterPro" id="IPR036179">
    <property type="entry name" value="Ig-like_dom_sf"/>
</dbReference>
<keyword evidence="7" id="KW-0067">ATP-binding</keyword>
<accession>A0ABM1DQZ6</accession>
<evidence type="ECO:0000256" key="3">
    <source>
        <dbReference type="ARBA" id="ARBA00022989"/>
    </source>
</evidence>
<dbReference type="InterPro" id="IPR011009">
    <property type="entry name" value="Kinase-like_dom_sf"/>
</dbReference>
<dbReference type="InterPro" id="IPR001245">
    <property type="entry name" value="Ser-Thr/Tyr_kinase_cat_dom"/>
</dbReference>
<organism evidence="11 12">
    <name type="scientific">Priapulus caudatus</name>
    <name type="common">Priapulid worm</name>
    <dbReference type="NCBI Taxonomy" id="37621"/>
    <lineage>
        <taxon>Eukaryota</taxon>
        <taxon>Metazoa</taxon>
        <taxon>Ecdysozoa</taxon>
        <taxon>Scalidophora</taxon>
        <taxon>Priapulida</taxon>
        <taxon>Priapulimorpha</taxon>
        <taxon>Priapulimorphida</taxon>
        <taxon>Priapulidae</taxon>
        <taxon>Priapulus</taxon>
    </lineage>
</organism>
<keyword evidence="7" id="KW-0547">Nucleotide-binding</keyword>
<evidence type="ECO:0000256" key="6">
    <source>
        <dbReference type="ARBA" id="ARBA00023180"/>
    </source>
</evidence>
<keyword evidence="2 8" id="KW-0812">Transmembrane</keyword>
<proteinExistence type="predicted"/>
<evidence type="ECO:0000313" key="11">
    <source>
        <dbReference type="Proteomes" id="UP000695022"/>
    </source>
</evidence>
<dbReference type="PROSITE" id="PS50011">
    <property type="entry name" value="PROTEIN_KINASE_DOM"/>
    <property type="match status" value="1"/>
</dbReference>
<dbReference type="InterPro" id="IPR017441">
    <property type="entry name" value="Protein_kinase_ATP_BS"/>
</dbReference>
<dbReference type="GeneID" id="106805330"/>
<sequence>MPRFSNTIRAYTKPYSRSEAPITTHPASYHPIASHSASHHPIASHPSAGCSASAGAPQIVHLDEPVRCYFSACMGFKILGNPLPEMLWYRNGRLLEVSDTLRSGSNLFNELLNVQTARISGFLGFRDTMPADNGNYTLVASNMFGSVNRTVEAILVKTGPSIFGPDVLPFTPSSDADADYKAIFNSDLLEDPSDMTTVYIVVGVVTAVVVVFAVLVALLVRYLHVCKSRMRSTENAQMLHGCKTVFQNETIPLVYNPNYEKTALKEDKQLTAAIPSMMRENIQFIKELGEGAFGRVFLGECRMDDGKKLVAVKTLKSQSTENAINEFYAEAEIMTNLQHGNIVSFYGVCTDGEPLMMVFEYMKNGDLNNYLRYVSSHGGAGSPGGGVSLGCAASPERVITHIQAGHILERPTVCPNEVYNIMLSCWLKNPAERPPMKDIRSKLTAVRNNSPQYLDIIVGGHTMLPVRWMPPESIIYRKFTIESDTWSFGVVLWEIFTFGKQPWYQLANHEVITPFRRTHSRATPVCPKAVYNIMLSCWLKNPAERPR</sequence>
<dbReference type="InterPro" id="IPR000719">
    <property type="entry name" value="Prot_kinase_dom"/>
</dbReference>
<evidence type="ECO:0000256" key="7">
    <source>
        <dbReference type="PROSITE-ProRule" id="PRU10141"/>
    </source>
</evidence>
<dbReference type="PANTHER" id="PTHR24416">
    <property type="entry name" value="TYROSINE-PROTEIN KINASE RECEPTOR"/>
    <property type="match status" value="1"/>
</dbReference>
<comment type="subcellular location">
    <subcellularLocation>
        <location evidence="1">Membrane</location>
        <topology evidence="1">Single-pass membrane protein</topology>
    </subcellularLocation>
</comment>
<evidence type="ECO:0000256" key="5">
    <source>
        <dbReference type="ARBA" id="ARBA00023157"/>
    </source>
</evidence>
<evidence type="ECO:0000259" key="10">
    <source>
        <dbReference type="PROSITE" id="PS50835"/>
    </source>
</evidence>
<feature type="binding site" evidence="7">
    <location>
        <position position="313"/>
    </location>
    <ligand>
        <name>ATP</name>
        <dbReference type="ChEBI" id="CHEBI:30616"/>
    </ligand>
</feature>
<keyword evidence="11" id="KW-1185">Reference proteome</keyword>
<dbReference type="SUPFAM" id="SSF56112">
    <property type="entry name" value="Protein kinase-like (PK-like)"/>
    <property type="match status" value="2"/>
</dbReference>